<dbReference type="AlphaFoldDB" id="A0A8S9LJ30"/>
<accession>A0A8S9LJ30</accession>
<dbReference type="EMBL" id="QGKY02000094">
    <property type="protein sequence ID" value="KAF2605438.1"/>
    <property type="molecule type" value="Genomic_DNA"/>
</dbReference>
<name>A0A8S9LJ30_BRACR</name>
<proteinExistence type="predicted"/>
<gene>
    <name evidence="1" type="ORF">F2Q70_00027994</name>
</gene>
<protein>
    <submittedName>
        <fullName evidence="1">Uncharacterized protein</fullName>
    </submittedName>
</protein>
<evidence type="ECO:0000313" key="1">
    <source>
        <dbReference type="EMBL" id="KAF2605438.1"/>
    </source>
</evidence>
<organism evidence="1">
    <name type="scientific">Brassica cretica</name>
    <name type="common">Mustard</name>
    <dbReference type="NCBI Taxonomy" id="69181"/>
    <lineage>
        <taxon>Eukaryota</taxon>
        <taxon>Viridiplantae</taxon>
        <taxon>Streptophyta</taxon>
        <taxon>Embryophyta</taxon>
        <taxon>Tracheophyta</taxon>
        <taxon>Spermatophyta</taxon>
        <taxon>Magnoliopsida</taxon>
        <taxon>eudicotyledons</taxon>
        <taxon>Gunneridae</taxon>
        <taxon>Pentapetalae</taxon>
        <taxon>rosids</taxon>
        <taxon>malvids</taxon>
        <taxon>Brassicales</taxon>
        <taxon>Brassicaceae</taxon>
        <taxon>Brassiceae</taxon>
        <taxon>Brassica</taxon>
    </lineage>
</organism>
<reference evidence="1" key="1">
    <citation type="submission" date="2019-12" db="EMBL/GenBank/DDBJ databases">
        <title>Genome sequencing and annotation of Brassica cretica.</title>
        <authorList>
            <person name="Studholme D.J."/>
            <person name="Sarris P.F."/>
        </authorList>
    </citation>
    <scope>NUCLEOTIDE SEQUENCE</scope>
    <source>
        <strain evidence="1">PFS-102/07</strain>
        <tissue evidence="1">Leaf</tissue>
    </source>
</reference>
<comment type="caution">
    <text evidence="1">The sequence shown here is derived from an EMBL/GenBank/DDBJ whole genome shotgun (WGS) entry which is preliminary data.</text>
</comment>
<sequence length="313" mass="33741">MRRLYKACVADCSKSVGGGVVLRSRDNDLRGRGCLQVHEEVLMTICTCDQMEEISRNSLSLMRSATNGIAGGRLELTNKGKEKCHRSSNWWKSALEFADGFWLCGSRLGYLGRADMGPKIGEAEDCVILEGDDMSKVTQHFVKVTQHFVNVAVSIFDISAVGRMTQNLIAGDGFSDLNPLSSSKVGSSLGISPSLSDAKITTSPVSLSRRIDSVCRVHQIAVAATLISVVGSIRYNPGRIAPSDLMFLRSSFFPPVTLKNKLFGSSELFTDSESPFSFIKKSATRNSAVPATAGRLISGTISCVVSKEPTTTV</sequence>